<evidence type="ECO:0000259" key="2">
    <source>
        <dbReference type="Pfam" id="PF07059"/>
    </source>
</evidence>
<feature type="compositionally biased region" description="Basic and acidic residues" evidence="1">
    <location>
        <begin position="137"/>
        <end position="162"/>
    </location>
</feature>
<dbReference type="Proteomes" id="UP000306102">
    <property type="component" value="Unassembled WGS sequence"/>
</dbReference>
<reference evidence="3 4" key="1">
    <citation type="journal article" date="2018" name="Proc. Natl. Acad. Sci. U.S.A.">
        <title>Draft genome sequence of Camellia sinensis var. sinensis provides insights into the evolution of the tea genome and tea quality.</title>
        <authorList>
            <person name="Wei C."/>
            <person name="Yang H."/>
            <person name="Wang S."/>
            <person name="Zhao J."/>
            <person name="Liu C."/>
            <person name="Gao L."/>
            <person name="Xia E."/>
            <person name="Lu Y."/>
            <person name="Tai Y."/>
            <person name="She G."/>
            <person name="Sun J."/>
            <person name="Cao H."/>
            <person name="Tong W."/>
            <person name="Gao Q."/>
            <person name="Li Y."/>
            <person name="Deng W."/>
            <person name="Jiang X."/>
            <person name="Wang W."/>
            <person name="Chen Q."/>
            <person name="Zhang S."/>
            <person name="Li H."/>
            <person name="Wu J."/>
            <person name="Wang P."/>
            <person name="Li P."/>
            <person name="Shi C."/>
            <person name="Zheng F."/>
            <person name="Jian J."/>
            <person name="Huang B."/>
            <person name="Shan D."/>
            <person name="Shi M."/>
            <person name="Fang C."/>
            <person name="Yue Y."/>
            <person name="Li F."/>
            <person name="Li D."/>
            <person name="Wei S."/>
            <person name="Han B."/>
            <person name="Jiang C."/>
            <person name="Yin Y."/>
            <person name="Xia T."/>
            <person name="Zhang Z."/>
            <person name="Bennetzen J.L."/>
            <person name="Zhao S."/>
            <person name="Wan X."/>
        </authorList>
    </citation>
    <scope>NUCLEOTIDE SEQUENCE [LARGE SCALE GENOMIC DNA]</scope>
    <source>
        <strain evidence="4">cv. Shuchazao</strain>
        <tissue evidence="3">Leaf</tissue>
    </source>
</reference>
<proteinExistence type="predicted"/>
<feature type="region of interest" description="Disordered" evidence="1">
    <location>
        <begin position="121"/>
        <end position="173"/>
    </location>
</feature>
<dbReference type="EMBL" id="SDRB02011696">
    <property type="protein sequence ID" value="THG00373.1"/>
    <property type="molecule type" value="Genomic_DNA"/>
</dbReference>
<sequence>MGICGSKPAGLCFGKRNRKPKRRRRTNQKNHSLSVNAIDPSAPPDRSSYCNPTFQASTANAEPWFDSATAIESDCDDDFHSVQDAFADFPSHRGSDVESISAIQSPRFSSQVNFNSVNSSKILSDQQPKPNATSLGNEKHLNLHPKDVNPQLKNDDSQDEMKTPVFLDEDGSDKHDETRVLHNCGLLPNTCLPCLASAVPSDEKRRPQSPIPLSTRKKAALKFSFKWRDERDEQANPTVLSPKAFLRRPNAGSQVPYCPLEKIMSDCWSPIEPSIFKVRGQNYLRDKKKYSAPNSAAFCPFGVDVFLSPRKIDHIARFVELPDISSSGEVPSILLVNLQRLINDEVERVRGFPVDSNAPFRERLKILGRVTNLEDLHLSAPERKLMNAYNEKPVLSRPQHEFYLGENYFEIDLDMHRFSYIPRKGFEAFQDRLKHCILDFGLTIQKLPKAIENKPIGAYIEFKKSGWMNVVIGSCWRDGQRWPFELVIGVLLEGMGWPEATNQKEMGPDPNDAPRWVVEDWQYVHARSYLDDFSQRLWRPSGHQTLTSRVVEEGRAKSGRKSLVSGMKRMIFAMYSWIINY</sequence>
<feature type="compositionally biased region" description="Basic residues" evidence="1">
    <location>
        <begin position="15"/>
        <end position="28"/>
    </location>
</feature>
<organism evidence="3 4">
    <name type="scientific">Camellia sinensis var. sinensis</name>
    <name type="common">China tea</name>
    <dbReference type="NCBI Taxonomy" id="542762"/>
    <lineage>
        <taxon>Eukaryota</taxon>
        <taxon>Viridiplantae</taxon>
        <taxon>Streptophyta</taxon>
        <taxon>Embryophyta</taxon>
        <taxon>Tracheophyta</taxon>
        <taxon>Spermatophyta</taxon>
        <taxon>Magnoliopsida</taxon>
        <taxon>eudicotyledons</taxon>
        <taxon>Gunneridae</taxon>
        <taxon>Pentapetalae</taxon>
        <taxon>asterids</taxon>
        <taxon>Ericales</taxon>
        <taxon>Theaceae</taxon>
        <taxon>Camellia</taxon>
    </lineage>
</organism>
<dbReference type="InterPro" id="IPR009769">
    <property type="entry name" value="EDR2_C"/>
</dbReference>
<dbReference type="STRING" id="542762.A0A4S4DCN5"/>
<gene>
    <name evidence="3" type="ORF">TEA_004022</name>
</gene>
<feature type="domain" description="Protein ENHANCED DISEASE RESISTANCE 2 C-terminal" evidence="2">
    <location>
        <begin position="268"/>
        <end position="445"/>
    </location>
</feature>
<dbReference type="AlphaFoldDB" id="A0A4S4DCN5"/>
<feature type="region of interest" description="Disordered" evidence="1">
    <location>
        <begin position="14"/>
        <end position="47"/>
    </location>
</feature>
<evidence type="ECO:0000313" key="4">
    <source>
        <dbReference type="Proteomes" id="UP000306102"/>
    </source>
</evidence>
<accession>A0A4S4DCN5</accession>
<dbReference type="PANTHER" id="PTHR31558">
    <property type="entry name" value="CW14 PROTEIN"/>
    <property type="match status" value="1"/>
</dbReference>
<name>A0A4S4DCN5_CAMSN</name>
<feature type="compositionally biased region" description="Polar residues" evidence="1">
    <location>
        <begin position="121"/>
        <end position="136"/>
    </location>
</feature>
<evidence type="ECO:0000313" key="3">
    <source>
        <dbReference type="EMBL" id="THG00373.1"/>
    </source>
</evidence>
<comment type="caution">
    <text evidence="3">The sequence shown here is derived from an EMBL/GenBank/DDBJ whole genome shotgun (WGS) entry which is preliminary data.</text>
</comment>
<protein>
    <recommendedName>
        <fullName evidence="2">Protein ENHANCED DISEASE RESISTANCE 2 C-terminal domain-containing protein</fullName>
    </recommendedName>
</protein>
<dbReference type="PANTHER" id="PTHR31558:SF19">
    <property type="entry name" value="PROTEIN ENHANCED DISEASE RESISTANCE 2 C-TERMINAL DOMAIN-CONTAINING PROTEIN"/>
    <property type="match status" value="1"/>
</dbReference>
<evidence type="ECO:0000256" key="1">
    <source>
        <dbReference type="SAM" id="MobiDB-lite"/>
    </source>
</evidence>
<dbReference type="Pfam" id="PF07059">
    <property type="entry name" value="EDR2_C"/>
    <property type="match status" value="1"/>
</dbReference>
<keyword evidence="4" id="KW-1185">Reference proteome</keyword>